<dbReference type="PANTHER" id="PTHR31029:SF3">
    <property type="entry name" value="IRK-INTERACTING PROTEIN"/>
    <property type="match status" value="1"/>
</dbReference>
<dbReference type="Proteomes" id="UP000250321">
    <property type="component" value="Unassembled WGS sequence"/>
</dbReference>
<evidence type="ECO:0000313" key="2">
    <source>
        <dbReference type="EMBL" id="PQQ18550.1"/>
    </source>
</evidence>
<reference evidence="2 3" key="1">
    <citation type="submission" date="2018-02" db="EMBL/GenBank/DDBJ databases">
        <title>Draft genome of wild Prunus yedoensis var. nudiflora.</title>
        <authorList>
            <person name="Baek S."/>
            <person name="Kim J.-H."/>
            <person name="Choi K."/>
            <person name="Kim G.-B."/>
            <person name="Cho A."/>
            <person name="Jang H."/>
            <person name="Shin C.-H."/>
            <person name="Yu H.-J."/>
            <person name="Mun J.-H."/>
        </authorList>
    </citation>
    <scope>NUCLEOTIDE SEQUENCE [LARGE SCALE GENOMIC DNA]</scope>
    <source>
        <strain evidence="3">cv. Jeju island</strain>
        <tissue evidence="2">Leaf</tissue>
    </source>
</reference>
<dbReference type="OrthoDB" id="785851at2759"/>
<feature type="compositionally biased region" description="Polar residues" evidence="1">
    <location>
        <begin position="99"/>
        <end position="108"/>
    </location>
</feature>
<accession>A0A314ZIR9</accession>
<protein>
    <submittedName>
        <fullName evidence="2">IRK-interacting protein</fullName>
    </submittedName>
</protein>
<name>A0A314ZIR9_PRUYE</name>
<evidence type="ECO:0000313" key="3">
    <source>
        <dbReference type="Proteomes" id="UP000250321"/>
    </source>
</evidence>
<comment type="caution">
    <text evidence="2">The sequence shown here is derived from an EMBL/GenBank/DDBJ whole genome shotgun (WGS) entry which is preliminary data.</text>
</comment>
<keyword evidence="3" id="KW-1185">Reference proteome</keyword>
<dbReference type="InterPro" id="IPR042316">
    <property type="entry name" value="IRKI-like"/>
</dbReference>
<feature type="region of interest" description="Disordered" evidence="1">
    <location>
        <begin position="82"/>
        <end position="123"/>
    </location>
</feature>
<organism evidence="2 3">
    <name type="scientific">Prunus yedoensis var. nudiflora</name>
    <dbReference type="NCBI Taxonomy" id="2094558"/>
    <lineage>
        <taxon>Eukaryota</taxon>
        <taxon>Viridiplantae</taxon>
        <taxon>Streptophyta</taxon>
        <taxon>Embryophyta</taxon>
        <taxon>Tracheophyta</taxon>
        <taxon>Spermatophyta</taxon>
        <taxon>Magnoliopsida</taxon>
        <taxon>eudicotyledons</taxon>
        <taxon>Gunneridae</taxon>
        <taxon>Pentapetalae</taxon>
        <taxon>rosids</taxon>
        <taxon>fabids</taxon>
        <taxon>Rosales</taxon>
        <taxon>Rosaceae</taxon>
        <taxon>Amygdaloideae</taxon>
        <taxon>Amygdaleae</taxon>
        <taxon>Prunus</taxon>
    </lineage>
</organism>
<proteinExistence type="predicted"/>
<dbReference type="PANTHER" id="PTHR31029">
    <property type="entry name" value="CYCLIN-DEPENDENT KINASE-LIKE PROTEIN"/>
    <property type="match status" value="1"/>
</dbReference>
<dbReference type="AlphaFoldDB" id="A0A314ZIR9"/>
<gene>
    <name evidence="2" type="ORF">Pyn_03213</name>
</gene>
<evidence type="ECO:0000256" key="1">
    <source>
        <dbReference type="SAM" id="MobiDB-lite"/>
    </source>
</evidence>
<dbReference type="STRING" id="2094558.A0A314ZIR9"/>
<sequence>MKQEIQTGIAKAEELRALHAALVQGSSPANLRLPSSSPASHRASQFSAQDYPVFTLSYEDEPLPGYHQVPTTNRTLSESWDEYGLEEGNGGDEAVLSSYKDNSSSTKGFPSDLANLESHALPS</sequence>
<dbReference type="EMBL" id="PJQY01000104">
    <property type="protein sequence ID" value="PQQ18550.1"/>
    <property type="molecule type" value="Genomic_DNA"/>
</dbReference>